<dbReference type="UniPathway" id="UPA00603">
    <property type="reaction ID" value="UER00660"/>
</dbReference>
<evidence type="ECO:0000259" key="5">
    <source>
        <dbReference type="Pfam" id="PF01979"/>
    </source>
</evidence>
<dbReference type="PANTHER" id="PTHR11271">
    <property type="entry name" value="GUANINE DEAMINASE"/>
    <property type="match status" value="1"/>
</dbReference>
<comment type="cofactor">
    <cofactor evidence="1">
        <name>Zn(2+)</name>
        <dbReference type="ChEBI" id="CHEBI:29105"/>
    </cofactor>
</comment>
<keyword evidence="4" id="KW-0862">Zinc</keyword>
<dbReference type="InterPro" id="IPR011059">
    <property type="entry name" value="Metal-dep_hydrolase_composite"/>
</dbReference>
<dbReference type="GO" id="GO:0005829">
    <property type="term" value="C:cytosol"/>
    <property type="evidence" value="ECO:0007669"/>
    <property type="project" value="TreeGrafter"/>
</dbReference>
<evidence type="ECO:0000256" key="4">
    <source>
        <dbReference type="ARBA" id="ARBA00022833"/>
    </source>
</evidence>
<dbReference type="HOGENOM" id="CLU_012358_0_1_9"/>
<evidence type="ECO:0000256" key="2">
    <source>
        <dbReference type="ARBA" id="ARBA00022723"/>
    </source>
</evidence>
<dbReference type="GO" id="GO:0008270">
    <property type="term" value="F:zinc ion binding"/>
    <property type="evidence" value="ECO:0007669"/>
    <property type="project" value="TreeGrafter"/>
</dbReference>
<dbReference type="Gene3D" id="2.30.40.10">
    <property type="entry name" value="Urease, subunit C, domain 1"/>
    <property type="match status" value="1"/>
</dbReference>
<dbReference type="PANTHER" id="PTHR11271:SF6">
    <property type="entry name" value="GUANINE DEAMINASE"/>
    <property type="match status" value="1"/>
</dbReference>
<evidence type="ECO:0000256" key="3">
    <source>
        <dbReference type="ARBA" id="ARBA00022801"/>
    </source>
</evidence>
<keyword evidence="2" id="KW-0479">Metal-binding</keyword>
<sequence>MEYLVRGDLCFSIDAAHIETKEDAYLHVKDGKCIATYENVSAELSSLEIKDYRGNLILPGMVDLHLHAPQYAYRGTKMDLPLLDWLNINTFPEEAKYENVDYAKAAYENFVEDLKESPTTRAVIFATLHKDATLCLMDLLEKTGLNTMVGKVNMDRNSPDYLTEHSAEESLKNTVNWLEEIPQDYQHCHPILTPRFTPTCSDALMEGLGKLMRERNLPLQSHLSENKAEIEWVKELCPDAKNYGDSYDRYGLLNRTVMAHCVHTEEEELELLMQRGTFICHCPQSNTNLQSGVSPVKHFLKRGAKLGLGTDVAGGANLSMFRAMTDAIQASKLRNCLLEEKDSALNMEEAFYMATLSGGQFFGKVGSFLPGYDADILVFERKRKGVRKETLLERLEMLLYTEKELFDLKAKFVQGRRIL</sequence>
<evidence type="ECO:0000313" key="7">
    <source>
        <dbReference type="Proteomes" id="UP000018461"/>
    </source>
</evidence>
<organism evidence="6 7">
    <name type="scientific">Oribacterium parvum ACB1</name>
    <dbReference type="NCBI Taxonomy" id="796943"/>
    <lineage>
        <taxon>Bacteria</taxon>
        <taxon>Bacillati</taxon>
        <taxon>Bacillota</taxon>
        <taxon>Clostridia</taxon>
        <taxon>Lachnospirales</taxon>
        <taxon>Lachnospiraceae</taxon>
        <taxon>Oribacterium</taxon>
    </lineage>
</organism>
<dbReference type="RefSeq" id="WP_009535566.1">
    <property type="nucleotide sequence ID" value="NZ_KE148312.1"/>
</dbReference>
<accession>G9WQU4</accession>
<reference evidence="6" key="1">
    <citation type="submission" date="2011-08" db="EMBL/GenBank/DDBJ databases">
        <authorList>
            <consortium name="The Broad Institute Genome Sequencing Platform"/>
            <person name="Earl A."/>
            <person name="Ward D."/>
            <person name="Feldgarden M."/>
            <person name="Gevers D."/>
            <person name="Sizova M."/>
            <person name="Hazen A."/>
            <person name="Epstein S."/>
            <person name="Young S.K."/>
            <person name="Zeng Q."/>
            <person name="Gargeya S."/>
            <person name="Fitzgerald M."/>
            <person name="Haas B."/>
            <person name="Abouelleil A."/>
            <person name="Alvarado L."/>
            <person name="Arachchi H.M."/>
            <person name="Berlin A."/>
            <person name="Brown A."/>
            <person name="Chapman S.B."/>
            <person name="Chen Z."/>
            <person name="Dunbar C."/>
            <person name="Freedman E."/>
            <person name="Gearin G."/>
            <person name="Gellesch M."/>
            <person name="Goldberg J."/>
            <person name="Griggs A."/>
            <person name="Gujja S."/>
            <person name="Heiman D."/>
            <person name="Howarth C."/>
            <person name="Larson L."/>
            <person name="Lui A."/>
            <person name="MacDonald P.J.P."/>
            <person name="Montmayeur A."/>
            <person name="Murphy C."/>
            <person name="Neiman D."/>
            <person name="Pearson M."/>
            <person name="Priest M."/>
            <person name="Roberts A."/>
            <person name="Saif S."/>
            <person name="Shea T."/>
            <person name="Shenoy N."/>
            <person name="Sisk P."/>
            <person name="Stolte C."/>
            <person name="Sykes S."/>
            <person name="Wortman J."/>
            <person name="Nusbaum C."/>
            <person name="Birren B."/>
        </authorList>
    </citation>
    <scope>NUCLEOTIDE SEQUENCE</scope>
    <source>
        <strain evidence="6">ACB1</strain>
    </source>
</reference>
<dbReference type="Gene3D" id="3.20.20.140">
    <property type="entry name" value="Metal-dependent hydrolases"/>
    <property type="match status" value="1"/>
</dbReference>
<comment type="caution">
    <text evidence="6">The sequence shown here is derived from an EMBL/GenBank/DDBJ whole genome shotgun (WGS) entry which is preliminary data.</text>
</comment>
<gene>
    <name evidence="6" type="ORF">HMPREF9625_01727</name>
</gene>
<protein>
    <submittedName>
        <fullName evidence="6">Guanine deaminase</fullName>
    </submittedName>
</protein>
<evidence type="ECO:0000313" key="6">
    <source>
        <dbReference type="EMBL" id="EHL09754.1"/>
    </source>
</evidence>
<dbReference type="InterPro" id="IPR051607">
    <property type="entry name" value="Metallo-dep_hydrolases"/>
</dbReference>
<dbReference type="GO" id="GO:0006147">
    <property type="term" value="P:guanine catabolic process"/>
    <property type="evidence" value="ECO:0007669"/>
    <property type="project" value="UniProtKB-UniPathway"/>
</dbReference>
<keyword evidence="3" id="KW-0378">Hydrolase</keyword>
<dbReference type="InterPro" id="IPR032466">
    <property type="entry name" value="Metal_Hydrolase"/>
</dbReference>
<reference evidence="6" key="2">
    <citation type="submission" date="2013-03" db="EMBL/GenBank/DDBJ databases">
        <title>The Genome Sequence of Oribacterium sp. ACB1.</title>
        <authorList>
            <consortium name="The Broad Institute Genomics Platform"/>
            <consortium name="The Broad Institute Genome Sequencing Center for Infectious Disease"/>
            <person name="Earl A."/>
            <person name="Ward D."/>
            <person name="Feldgarden M."/>
            <person name="Gevers D."/>
            <person name="Sizova M."/>
            <person name="Hazen A."/>
            <person name="Epstein S."/>
            <person name="Walker B."/>
            <person name="Young S."/>
            <person name="Zeng Q."/>
            <person name="Gargeya S."/>
            <person name="Fitzgerald M."/>
            <person name="Haas B."/>
            <person name="Abouelleil A."/>
            <person name="Allen A.W."/>
            <person name="Alvarado L."/>
            <person name="Arachchi H.M."/>
            <person name="Berlin A.M."/>
            <person name="Chapman S.B."/>
            <person name="Gainer-Dewar J."/>
            <person name="Goldberg J."/>
            <person name="Griggs A."/>
            <person name="Gujja S."/>
            <person name="Hansen M."/>
            <person name="Howarth C."/>
            <person name="Imamovic A."/>
            <person name="Ireland A."/>
            <person name="Larimer J."/>
            <person name="McCowan C."/>
            <person name="Murphy C."/>
            <person name="Pearson M."/>
            <person name="Poon T.W."/>
            <person name="Priest M."/>
            <person name="Roberts A."/>
            <person name="Saif S."/>
            <person name="Shea T."/>
            <person name="Sisk P."/>
            <person name="Sykes S."/>
            <person name="Wortman J."/>
            <person name="Nusbaum C."/>
            <person name="Birren B."/>
        </authorList>
    </citation>
    <scope>NUCLEOTIDE SEQUENCE [LARGE SCALE GENOMIC DNA]</scope>
    <source>
        <strain evidence="6">ACB1</strain>
    </source>
</reference>
<dbReference type="Pfam" id="PF01979">
    <property type="entry name" value="Amidohydro_1"/>
    <property type="match status" value="1"/>
</dbReference>
<feature type="domain" description="Amidohydrolase-related" evidence="5">
    <location>
        <begin position="57"/>
        <end position="382"/>
    </location>
</feature>
<dbReference type="AlphaFoldDB" id="G9WQU4"/>
<dbReference type="InterPro" id="IPR006680">
    <property type="entry name" value="Amidohydro-rel"/>
</dbReference>
<proteinExistence type="predicted"/>
<dbReference type="GO" id="GO:0008892">
    <property type="term" value="F:guanine deaminase activity"/>
    <property type="evidence" value="ECO:0007669"/>
    <property type="project" value="TreeGrafter"/>
</dbReference>
<evidence type="ECO:0000256" key="1">
    <source>
        <dbReference type="ARBA" id="ARBA00001947"/>
    </source>
</evidence>
<name>G9WQU4_9FIRM</name>
<dbReference type="STRING" id="796943.HMPREF9625_01727"/>
<dbReference type="SUPFAM" id="SSF51338">
    <property type="entry name" value="Composite domain of metallo-dependent hydrolases"/>
    <property type="match status" value="1"/>
</dbReference>
<dbReference type="EMBL" id="AFZC02000002">
    <property type="protein sequence ID" value="EHL09754.1"/>
    <property type="molecule type" value="Genomic_DNA"/>
</dbReference>
<keyword evidence="7" id="KW-1185">Reference proteome</keyword>
<dbReference type="PATRIC" id="fig|796943.3.peg.2202"/>
<dbReference type="SUPFAM" id="SSF51556">
    <property type="entry name" value="Metallo-dependent hydrolases"/>
    <property type="match status" value="1"/>
</dbReference>
<dbReference type="Proteomes" id="UP000018461">
    <property type="component" value="Unassembled WGS sequence"/>
</dbReference>